<dbReference type="InterPro" id="IPR033900">
    <property type="entry name" value="Gram_neg_porin_domain"/>
</dbReference>
<proteinExistence type="predicted"/>
<keyword evidence="4" id="KW-1185">Reference proteome</keyword>
<dbReference type="Pfam" id="PF13609">
    <property type="entry name" value="Porin_4"/>
    <property type="match status" value="1"/>
</dbReference>
<keyword evidence="1" id="KW-0732">Signal</keyword>
<evidence type="ECO:0000313" key="3">
    <source>
        <dbReference type="EMBL" id="MFC5358411.1"/>
    </source>
</evidence>
<protein>
    <submittedName>
        <fullName evidence="3">Porin</fullName>
    </submittedName>
</protein>
<evidence type="ECO:0000259" key="2">
    <source>
        <dbReference type="Pfam" id="PF13609"/>
    </source>
</evidence>
<reference evidence="4" key="1">
    <citation type="journal article" date="2019" name="Int. J. Syst. Evol. Microbiol.">
        <title>The Global Catalogue of Microorganisms (GCM) 10K type strain sequencing project: providing services to taxonomists for standard genome sequencing and annotation.</title>
        <authorList>
            <consortium name="The Broad Institute Genomics Platform"/>
            <consortium name="The Broad Institute Genome Sequencing Center for Infectious Disease"/>
            <person name="Wu L."/>
            <person name="Ma J."/>
        </authorList>
    </citation>
    <scope>NUCLEOTIDE SEQUENCE [LARGE SCALE GENOMIC DNA]</scope>
    <source>
        <strain evidence="4">CCUG 58760</strain>
    </source>
</reference>
<feature type="signal peptide" evidence="1">
    <location>
        <begin position="1"/>
        <end position="20"/>
    </location>
</feature>
<dbReference type="EMBL" id="JBHSLC010000087">
    <property type="protein sequence ID" value="MFC5358411.1"/>
    <property type="molecule type" value="Genomic_DNA"/>
</dbReference>
<dbReference type="Proteomes" id="UP001596166">
    <property type="component" value="Unassembled WGS sequence"/>
</dbReference>
<dbReference type="InterPro" id="IPR023614">
    <property type="entry name" value="Porin_dom_sf"/>
</dbReference>
<feature type="chain" id="PRO_5045613967" evidence="1">
    <location>
        <begin position="21"/>
        <end position="393"/>
    </location>
</feature>
<dbReference type="SUPFAM" id="SSF56935">
    <property type="entry name" value="Porins"/>
    <property type="match status" value="1"/>
</dbReference>
<name>A0ABW0GCC5_9PROT</name>
<gene>
    <name evidence="3" type="ORF">ACFPMG_25815</name>
</gene>
<evidence type="ECO:0000313" key="4">
    <source>
        <dbReference type="Proteomes" id="UP001596166"/>
    </source>
</evidence>
<evidence type="ECO:0000256" key="1">
    <source>
        <dbReference type="SAM" id="SignalP"/>
    </source>
</evidence>
<dbReference type="RefSeq" id="WP_376998102.1">
    <property type="nucleotide sequence ID" value="NZ_JBHSLC010000087.1"/>
</dbReference>
<dbReference type="Gene3D" id="2.40.160.10">
    <property type="entry name" value="Porin"/>
    <property type="match status" value="1"/>
</dbReference>
<feature type="domain" description="Porin" evidence="2">
    <location>
        <begin position="10"/>
        <end position="368"/>
    </location>
</feature>
<organism evidence="3 4">
    <name type="scientific">Azospirillum himalayense</name>
    <dbReference type="NCBI Taxonomy" id="654847"/>
    <lineage>
        <taxon>Bacteria</taxon>
        <taxon>Pseudomonadati</taxon>
        <taxon>Pseudomonadota</taxon>
        <taxon>Alphaproteobacteria</taxon>
        <taxon>Rhodospirillales</taxon>
        <taxon>Azospirillaceae</taxon>
        <taxon>Azospirillum</taxon>
    </lineage>
</organism>
<sequence length="393" mass="41152">MNRYLLAGCAAAALALGAGAANAQAKFEVKVGGDAFFEGGYVSEDRDDNTRSVEFRNRFRVVVTPTAKADNGLEYGGRIRMRANSTTGRTMDADRGYIFAQGAFGQVQLGVTNSFNDATYVTAPQDYLPLAIYDGIIPWINQTSDVGGAAAGGLGALNGSILNQSLVVENNATKIVYFSPRFAGLQVGASYTPRNDDSHNNVNRVEPVVAAAGNGYSTTFQDLVEVGANYTNTFGGVALKASAGYFWGDAANTGAALTGLSIEDLNAWQVGAQVGYAGFSLGGSYTDFGESGQIQGPGTDNGKSRLWVVGAQYTAGPIVVGANYKSGKDAGNRLVAGDRKLEVYEVGAGYTVAPGLTLQAQYDYFKSESDSSTAALDLDNDGHVVLVRTVLAF</sequence>
<accession>A0ABW0GCC5</accession>
<comment type="caution">
    <text evidence="3">The sequence shown here is derived from an EMBL/GenBank/DDBJ whole genome shotgun (WGS) entry which is preliminary data.</text>
</comment>